<evidence type="ECO:0000313" key="2">
    <source>
        <dbReference type="EMBL" id="GHP07560.1"/>
    </source>
</evidence>
<name>A0A830HP40_9CHLO</name>
<dbReference type="OrthoDB" id="19830at2759"/>
<comment type="caution">
    <text evidence="2">The sequence shown here is derived from an EMBL/GenBank/DDBJ whole genome shotgun (WGS) entry which is preliminary data.</text>
</comment>
<feature type="compositionally biased region" description="Gly residues" evidence="1">
    <location>
        <begin position="12"/>
        <end position="25"/>
    </location>
</feature>
<evidence type="ECO:0000313" key="3">
    <source>
        <dbReference type="Proteomes" id="UP000660262"/>
    </source>
</evidence>
<feature type="region of interest" description="Disordered" evidence="1">
    <location>
        <begin position="82"/>
        <end position="113"/>
    </location>
</feature>
<dbReference type="InterPro" id="IPR019320">
    <property type="entry name" value="BORCS8"/>
</dbReference>
<evidence type="ECO:0000256" key="1">
    <source>
        <dbReference type="SAM" id="MobiDB-lite"/>
    </source>
</evidence>
<proteinExistence type="predicted"/>
<keyword evidence="3" id="KW-1185">Reference proteome</keyword>
<feature type="compositionally biased region" description="Polar residues" evidence="1">
    <location>
        <begin position="82"/>
        <end position="97"/>
    </location>
</feature>
<dbReference type="AlphaFoldDB" id="A0A830HP40"/>
<dbReference type="Pfam" id="PF10167">
    <property type="entry name" value="BORCS8"/>
    <property type="match status" value="1"/>
</dbReference>
<reference evidence="2" key="1">
    <citation type="submission" date="2020-10" db="EMBL/GenBank/DDBJ databases">
        <title>Unveiling of a novel bifunctional photoreceptor, Dualchrome1, isolated from a cosmopolitan green alga.</title>
        <authorList>
            <person name="Suzuki S."/>
            <person name="Kawachi M."/>
        </authorList>
    </citation>
    <scope>NUCLEOTIDE SEQUENCE</scope>
    <source>
        <strain evidence="2">NIES 2893</strain>
    </source>
</reference>
<gene>
    <name evidence="2" type="ORF">PPROV_000630200</name>
</gene>
<dbReference type="Proteomes" id="UP000660262">
    <property type="component" value="Unassembled WGS sequence"/>
</dbReference>
<dbReference type="EMBL" id="BNJQ01000017">
    <property type="protein sequence ID" value="GHP07560.1"/>
    <property type="molecule type" value="Genomic_DNA"/>
</dbReference>
<sequence length="225" mass="24418">MVWQATQRWGPRGRGVSFGGPGSLQGPGLAHSHTPPYPAEPHSRPFPCHSPAIIFTSRLLAAMDWAEPTGLDWAYSSPIRSSPLSGVVPPTSNSPKKNTAEERARVRRSQPHSAFAASVDSMLATTEHYVARLAHEPSVGLYYIQEHVHRSVRALERERETLKTSSENARDGAEVATQAREHLDEHLQTSIDNVESALGGILGSLLAARSVPSREEGAPRTPPTT</sequence>
<accession>A0A830HP40</accession>
<feature type="region of interest" description="Disordered" evidence="1">
    <location>
        <begin position="1"/>
        <end position="43"/>
    </location>
</feature>
<organism evidence="2 3">
    <name type="scientific">Pycnococcus provasolii</name>
    <dbReference type="NCBI Taxonomy" id="41880"/>
    <lineage>
        <taxon>Eukaryota</taxon>
        <taxon>Viridiplantae</taxon>
        <taxon>Chlorophyta</taxon>
        <taxon>Pseudoscourfieldiophyceae</taxon>
        <taxon>Pseudoscourfieldiales</taxon>
        <taxon>Pycnococcaceae</taxon>
        <taxon>Pycnococcus</taxon>
    </lineage>
</organism>
<protein>
    <submittedName>
        <fullName evidence="2">Uncharacterized protein</fullName>
    </submittedName>
</protein>